<protein>
    <recommendedName>
        <fullName evidence="3">Alpha/beta hydrolase</fullName>
    </recommendedName>
</protein>
<dbReference type="Gene3D" id="3.40.50.1820">
    <property type="entry name" value="alpha/beta hydrolase"/>
    <property type="match status" value="1"/>
</dbReference>
<dbReference type="SUPFAM" id="SSF53474">
    <property type="entry name" value="alpha/beta-Hydrolases"/>
    <property type="match status" value="1"/>
</dbReference>
<reference evidence="1" key="1">
    <citation type="submission" date="2021-04" db="EMBL/GenBank/DDBJ databases">
        <title>Pseudonocardia sp. nov., isolated from sandy soil of mangrove forest.</title>
        <authorList>
            <person name="Zan Z."/>
            <person name="Huang R."/>
            <person name="Liu W."/>
        </authorList>
    </citation>
    <scope>NUCLEOTIDE SEQUENCE</scope>
    <source>
        <strain evidence="1">S2-4</strain>
    </source>
</reference>
<dbReference type="RefSeq" id="WP_252437011.1">
    <property type="nucleotide sequence ID" value="NZ_JAGSOV010000020.1"/>
</dbReference>
<dbReference type="InterPro" id="IPR029058">
    <property type="entry name" value="AB_hydrolase_fold"/>
</dbReference>
<evidence type="ECO:0000313" key="1">
    <source>
        <dbReference type="EMBL" id="MCO1655233.1"/>
    </source>
</evidence>
<sequence>MADPPAPPSGARLSDDEIDGLLQGIADGFRSQLRAPVLHTPDEVGLDFEDVTFPSADGVPLEGWFIPAPGADRVVVANHPSGFSRSGLPSHLEPWRSRWASSGNAIEVDFVPDYRILHDAGYHVLAYDLRNHGLSGAANGGIGTSGLFEARDVVGSLRYVRSRPDIRELRIGLLSRCLGANATFAAMTQSPDAFSTVRGVVAVQPLTTRVILERQLALAGVPTSASTTG</sequence>
<gene>
    <name evidence="1" type="ORF">KDL28_09220</name>
</gene>
<evidence type="ECO:0000313" key="2">
    <source>
        <dbReference type="Proteomes" id="UP001165283"/>
    </source>
</evidence>
<name>A0ABT0ZX24_9PSEU</name>
<organism evidence="1 2">
    <name type="scientific">Pseudonocardia humida</name>
    <dbReference type="NCBI Taxonomy" id="2800819"/>
    <lineage>
        <taxon>Bacteria</taxon>
        <taxon>Bacillati</taxon>
        <taxon>Actinomycetota</taxon>
        <taxon>Actinomycetes</taxon>
        <taxon>Pseudonocardiales</taxon>
        <taxon>Pseudonocardiaceae</taxon>
        <taxon>Pseudonocardia</taxon>
    </lineage>
</organism>
<dbReference type="Proteomes" id="UP001165283">
    <property type="component" value="Unassembled WGS sequence"/>
</dbReference>
<accession>A0ABT0ZX24</accession>
<evidence type="ECO:0008006" key="3">
    <source>
        <dbReference type="Google" id="ProtNLM"/>
    </source>
</evidence>
<keyword evidence="2" id="KW-1185">Reference proteome</keyword>
<dbReference type="EMBL" id="JAGSOV010000020">
    <property type="protein sequence ID" value="MCO1655233.1"/>
    <property type="molecule type" value="Genomic_DNA"/>
</dbReference>
<comment type="caution">
    <text evidence="1">The sequence shown here is derived from an EMBL/GenBank/DDBJ whole genome shotgun (WGS) entry which is preliminary data.</text>
</comment>
<proteinExistence type="predicted"/>